<dbReference type="AlphaFoldDB" id="A0A345SUG8"/>
<evidence type="ECO:0000313" key="6">
    <source>
        <dbReference type="Proteomes" id="UP000249340"/>
    </source>
</evidence>
<keyword evidence="4" id="KW-0472">Membrane</keyword>
<protein>
    <submittedName>
        <fullName evidence="5">DoxX family protein</fullName>
    </submittedName>
</protein>
<dbReference type="OrthoDB" id="329282at2"/>
<evidence type="ECO:0000256" key="2">
    <source>
        <dbReference type="ARBA" id="ARBA00022692"/>
    </source>
</evidence>
<evidence type="ECO:0000256" key="3">
    <source>
        <dbReference type="ARBA" id="ARBA00022989"/>
    </source>
</evidence>
<keyword evidence="6" id="KW-1185">Reference proteome</keyword>
<dbReference type="EMBL" id="CP031264">
    <property type="protein sequence ID" value="AXI77373.1"/>
    <property type="molecule type" value="Genomic_DNA"/>
</dbReference>
<evidence type="ECO:0000256" key="1">
    <source>
        <dbReference type="ARBA" id="ARBA00004141"/>
    </source>
</evidence>
<gene>
    <name evidence="5" type="ORF">C7M71_007905</name>
</gene>
<dbReference type="Proteomes" id="UP000249340">
    <property type="component" value="Chromosome"/>
</dbReference>
<name>A0A345SUG8_9ACTN</name>
<dbReference type="Pfam" id="PF07681">
    <property type="entry name" value="DoxX"/>
    <property type="match status" value="1"/>
</dbReference>
<evidence type="ECO:0000256" key="4">
    <source>
        <dbReference type="ARBA" id="ARBA00023136"/>
    </source>
</evidence>
<organism evidence="5 6">
    <name type="scientific">Peterkaempfera bronchialis</name>
    <dbReference type="NCBI Taxonomy" id="2126346"/>
    <lineage>
        <taxon>Bacteria</taxon>
        <taxon>Bacillati</taxon>
        <taxon>Actinomycetota</taxon>
        <taxon>Actinomycetes</taxon>
        <taxon>Kitasatosporales</taxon>
        <taxon>Streptomycetaceae</taxon>
        <taxon>Peterkaempfera</taxon>
    </lineage>
</organism>
<dbReference type="RefSeq" id="WP_111495481.1">
    <property type="nucleotide sequence ID" value="NZ_CP031264.1"/>
</dbReference>
<dbReference type="InterPro" id="IPR032808">
    <property type="entry name" value="DoxX"/>
</dbReference>
<evidence type="ECO:0000313" key="5">
    <source>
        <dbReference type="EMBL" id="AXI77373.1"/>
    </source>
</evidence>
<proteinExistence type="predicted"/>
<dbReference type="KEGG" id="stri:C7M71_007905"/>
<dbReference type="GO" id="GO:0016020">
    <property type="term" value="C:membrane"/>
    <property type="evidence" value="ECO:0007669"/>
    <property type="project" value="UniProtKB-SubCell"/>
</dbReference>
<keyword evidence="2" id="KW-0812">Transmembrane</keyword>
<accession>A0A345SUG8</accession>
<comment type="subcellular location">
    <subcellularLocation>
        <location evidence="1">Membrane</location>
        <topology evidence="1">Multi-pass membrane protein</topology>
    </subcellularLocation>
</comment>
<keyword evidence="3" id="KW-1133">Transmembrane helix</keyword>
<reference evidence="6" key="1">
    <citation type="submission" date="2018-07" db="EMBL/GenBank/DDBJ databases">
        <title>Streptacidiphilus bronchialis DSM 106435 chromosome.</title>
        <authorList>
            <person name="Batra D."/>
            <person name="Gulvik C.A."/>
        </authorList>
    </citation>
    <scope>NUCLEOTIDE SEQUENCE [LARGE SCALE GENOMIC DNA]</scope>
    <source>
        <strain evidence="6">DSM 106435</strain>
    </source>
</reference>
<sequence>MPMLRQLARPMLASMFIAGGIDALRNPARLVPDAERFPALADNPERAVRIAGAVQVTAGALLATGRQPRPAALALAAVLAPLTWARHRFWEADSPEQRQEQLIHFLKNMSMMGGLLIAAADTAARPSLAWRGRHAVHTARHDVALAARTAKATARPAAAAGRLQGKLVC</sequence>